<keyword evidence="3" id="KW-0812">Transmembrane</keyword>
<comment type="caution">
    <text evidence="4">The sequence shown here is derived from an EMBL/GenBank/DDBJ whole genome shotgun (WGS) entry which is preliminary data.</text>
</comment>
<evidence type="ECO:0000256" key="1">
    <source>
        <dbReference type="ARBA" id="ARBA00006484"/>
    </source>
</evidence>
<keyword evidence="3" id="KW-1133">Transmembrane helix</keyword>
<dbReference type="PRINTS" id="PR00081">
    <property type="entry name" value="GDHRDH"/>
</dbReference>
<dbReference type="AlphaFoldDB" id="A0A8H4IB69"/>
<evidence type="ECO:0000256" key="2">
    <source>
        <dbReference type="ARBA" id="ARBA00023002"/>
    </source>
</evidence>
<dbReference type="InterPro" id="IPR002347">
    <property type="entry name" value="SDR_fam"/>
</dbReference>
<dbReference type="Pfam" id="PF00106">
    <property type="entry name" value="adh_short"/>
    <property type="match status" value="1"/>
</dbReference>
<feature type="transmembrane region" description="Helical" evidence="3">
    <location>
        <begin position="372"/>
        <end position="391"/>
    </location>
</feature>
<gene>
    <name evidence="4" type="ORF">KXV57_008827</name>
</gene>
<evidence type="ECO:0000256" key="3">
    <source>
        <dbReference type="SAM" id="Phobius"/>
    </source>
</evidence>
<proteinExistence type="inferred from homology"/>
<dbReference type="PANTHER" id="PTHR43180:SF86">
    <property type="entry name" value="DEHYDROGENASE, PUTATIVE (AFU_ORTHOLOGUE AFUA_3G00290)-RELATED"/>
    <property type="match status" value="1"/>
</dbReference>
<evidence type="ECO:0000313" key="4">
    <source>
        <dbReference type="EMBL" id="KAH1899951.1"/>
    </source>
</evidence>
<name>A0A8H4IB69_ASPFM</name>
<dbReference type="InterPro" id="IPR036291">
    <property type="entry name" value="NAD(P)-bd_dom_sf"/>
</dbReference>
<dbReference type="Gene3D" id="3.40.50.720">
    <property type="entry name" value="NAD(P)-binding Rossmann-like Domain"/>
    <property type="match status" value="1"/>
</dbReference>
<keyword evidence="2" id="KW-0560">Oxidoreductase</keyword>
<dbReference type="SUPFAM" id="SSF51735">
    <property type="entry name" value="NAD(P)-binding Rossmann-fold domains"/>
    <property type="match status" value="1"/>
</dbReference>
<protein>
    <recommendedName>
        <fullName evidence="6">3-hydroxyacyl-CoA dehydrogenase</fullName>
    </recommendedName>
</protein>
<keyword evidence="3" id="KW-0472">Membrane</keyword>
<dbReference type="GO" id="GO:0016491">
    <property type="term" value="F:oxidoreductase activity"/>
    <property type="evidence" value="ECO:0007669"/>
    <property type="project" value="UniProtKB-KW"/>
</dbReference>
<dbReference type="Proteomes" id="UP000813423">
    <property type="component" value="Unassembled WGS sequence"/>
</dbReference>
<sequence>MAQFHPTITPEALKDKVIVVTGGANGIGASLVEYCGQQGAYVCFGDVAENAGYQIAQSMCSSGSSSSPRAVFQHTDVTSYQSVLGLFDLALKTYGRIDHVVACAGIMEIGNLFDPALTLETVRETPTTKVLDVNLTGCLYVARIASVYLRQNRPENADRSITLISSVAGFKESPGMFVYQASKHGVLGLMRSLRLYLSSPTHHIRVNAICPWMTTTAMVKGVQEAWMKAKLPCNTPADVAYIIAGVLADSALNGKSMYVEGGRAWEIEANIDRLEPQWLGEEQSRSLAQGQAVLGTRIPTYLSCIQKPPDPVPTPENPHSGVDLQQLDNTSAGDVRHQGDPFPTHGGTMCRRSHVYGRSFGNVLGQTPVPQAVTVAGGWVFGITYILASFNQRLWHFALTQDVLLGIGASMVYVSTISVALTCAYISRFPASLIELFGVQYLTSVNGVLVPHSGDGSVDRDAVDWNADSSVTALVSSIVYDRVGIVCGVLLFAATLACVSVRIDATLGEVGRWKA</sequence>
<organism evidence="4 5">
    <name type="scientific">Aspergillus fumigatus</name>
    <name type="common">Neosartorya fumigata</name>
    <dbReference type="NCBI Taxonomy" id="746128"/>
    <lineage>
        <taxon>Eukaryota</taxon>
        <taxon>Fungi</taxon>
        <taxon>Dikarya</taxon>
        <taxon>Ascomycota</taxon>
        <taxon>Pezizomycotina</taxon>
        <taxon>Eurotiomycetes</taxon>
        <taxon>Eurotiomycetidae</taxon>
        <taxon>Eurotiales</taxon>
        <taxon>Aspergillaceae</taxon>
        <taxon>Aspergillus</taxon>
        <taxon>Aspergillus subgen. Fumigati</taxon>
    </lineage>
</organism>
<evidence type="ECO:0000313" key="5">
    <source>
        <dbReference type="Proteomes" id="UP000813423"/>
    </source>
</evidence>
<reference evidence="4" key="1">
    <citation type="submission" date="2021-08" db="EMBL/GenBank/DDBJ databases">
        <title>Global Aspergillus fumigatus from environmental and clinical sources.</title>
        <authorList>
            <person name="Barber A."/>
            <person name="Sae-Ong T."/>
        </authorList>
    </citation>
    <scope>NUCLEOTIDE SEQUENCE</scope>
    <source>
        <strain evidence="4">NRZ-2016-071</strain>
    </source>
</reference>
<comment type="similarity">
    <text evidence="1">Belongs to the short-chain dehydrogenases/reductases (SDR) family.</text>
</comment>
<dbReference type="PANTHER" id="PTHR43180">
    <property type="entry name" value="3-OXOACYL-(ACYL-CARRIER-PROTEIN) REDUCTASE (AFU_ORTHOLOGUE AFUA_6G11210)"/>
    <property type="match status" value="1"/>
</dbReference>
<feature type="transmembrane region" description="Helical" evidence="3">
    <location>
        <begin position="483"/>
        <end position="503"/>
    </location>
</feature>
<evidence type="ECO:0008006" key="6">
    <source>
        <dbReference type="Google" id="ProtNLM"/>
    </source>
</evidence>
<accession>A0A8H4IB69</accession>
<feature type="transmembrane region" description="Helical" evidence="3">
    <location>
        <begin position="403"/>
        <end position="427"/>
    </location>
</feature>
<dbReference type="EMBL" id="JAIBSC010000080">
    <property type="protein sequence ID" value="KAH1899951.1"/>
    <property type="molecule type" value="Genomic_DNA"/>
</dbReference>